<reference evidence="1" key="1">
    <citation type="submission" date="2022-08" db="EMBL/GenBank/DDBJ databases">
        <authorList>
            <person name="Kallberg Y."/>
            <person name="Tangrot J."/>
            <person name="Rosling A."/>
        </authorList>
    </citation>
    <scope>NUCLEOTIDE SEQUENCE</scope>
    <source>
        <strain evidence="1">Wild A</strain>
    </source>
</reference>
<dbReference type="OrthoDB" id="2430571at2759"/>
<dbReference type="AlphaFoldDB" id="A0A9W4TAN1"/>
<gene>
    <name evidence="1" type="ORF">FWILDA_LOCUS19328</name>
</gene>
<accession>A0A9W4TAN1</accession>
<evidence type="ECO:0000313" key="1">
    <source>
        <dbReference type="EMBL" id="CAI2199951.1"/>
    </source>
</evidence>
<organism evidence="1 2">
    <name type="scientific">Funneliformis geosporum</name>
    <dbReference type="NCBI Taxonomy" id="1117311"/>
    <lineage>
        <taxon>Eukaryota</taxon>
        <taxon>Fungi</taxon>
        <taxon>Fungi incertae sedis</taxon>
        <taxon>Mucoromycota</taxon>
        <taxon>Glomeromycotina</taxon>
        <taxon>Glomeromycetes</taxon>
        <taxon>Glomerales</taxon>
        <taxon>Glomeraceae</taxon>
        <taxon>Funneliformis</taxon>
    </lineage>
</organism>
<dbReference type="EMBL" id="CAMKVN010022835">
    <property type="protein sequence ID" value="CAI2199951.1"/>
    <property type="molecule type" value="Genomic_DNA"/>
</dbReference>
<protein>
    <submittedName>
        <fullName evidence="1">7825_t:CDS:1</fullName>
    </submittedName>
</protein>
<comment type="caution">
    <text evidence="1">The sequence shown here is derived from an EMBL/GenBank/DDBJ whole genome shotgun (WGS) entry which is preliminary data.</text>
</comment>
<feature type="non-terminal residue" evidence="1">
    <location>
        <position position="73"/>
    </location>
</feature>
<evidence type="ECO:0000313" key="2">
    <source>
        <dbReference type="Proteomes" id="UP001153678"/>
    </source>
</evidence>
<dbReference type="Proteomes" id="UP001153678">
    <property type="component" value="Unassembled WGS sequence"/>
</dbReference>
<name>A0A9W4TAN1_9GLOM</name>
<keyword evidence="2" id="KW-1185">Reference proteome</keyword>
<feature type="non-terminal residue" evidence="1">
    <location>
        <position position="1"/>
    </location>
</feature>
<sequence length="73" mass="8611">IMSPLLKEIERYIKLVNLIFETDVDLENIDDVFEKIDKGEFLETNEKKIDSITSQHKNLNLNDSLDTNRMLEK</sequence>
<proteinExistence type="predicted"/>